<name>A0ABQ1Y8R0_9BACL</name>
<dbReference type="InterPro" id="IPR016181">
    <property type="entry name" value="Acyl_CoA_acyltransferase"/>
</dbReference>
<gene>
    <name evidence="2" type="ORF">GCM10008013_11160</name>
</gene>
<sequence>MPHLTGNRITLREYRMEDLSSIRQWVNDPEIVDTLSDIFTYPQTLHNTESFLRMMVEGQTQSKGFVISDKETLDYIGQIDLHKLNWLNRSALLGIVIGRKDLLGQGYGREAIHLLKSFVFETLNLNRLELEVYDFNERAKRCYLSCGFKEEGRLRQKVYKNGKYVDVIIMSILADEYQS</sequence>
<dbReference type="EMBL" id="BMFT01000001">
    <property type="protein sequence ID" value="GGH16394.1"/>
    <property type="molecule type" value="Genomic_DNA"/>
</dbReference>
<evidence type="ECO:0000259" key="1">
    <source>
        <dbReference type="PROSITE" id="PS51186"/>
    </source>
</evidence>
<feature type="domain" description="N-acetyltransferase" evidence="1">
    <location>
        <begin position="9"/>
        <end position="175"/>
    </location>
</feature>
<dbReference type="Pfam" id="PF13302">
    <property type="entry name" value="Acetyltransf_3"/>
    <property type="match status" value="1"/>
</dbReference>
<accession>A0ABQ1Y8R0</accession>
<dbReference type="PANTHER" id="PTHR43415:SF3">
    <property type="entry name" value="GNAT-FAMILY ACETYLTRANSFERASE"/>
    <property type="match status" value="1"/>
</dbReference>
<keyword evidence="3" id="KW-1185">Reference proteome</keyword>
<dbReference type="Gene3D" id="3.40.630.30">
    <property type="match status" value="1"/>
</dbReference>
<organism evidence="2 3">
    <name type="scientific">Paenibacillus segetis</name>
    <dbReference type="NCBI Taxonomy" id="1325360"/>
    <lineage>
        <taxon>Bacteria</taxon>
        <taxon>Bacillati</taxon>
        <taxon>Bacillota</taxon>
        <taxon>Bacilli</taxon>
        <taxon>Bacillales</taxon>
        <taxon>Paenibacillaceae</taxon>
        <taxon>Paenibacillus</taxon>
    </lineage>
</organism>
<comment type="caution">
    <text evidence="2">The sequence shown here is derived from an EMBL/GenBank/DDBJ whole genome shotgun (WGS) entry which is preliminary data.</text>
</comment>
<dbReference type="PANTHER" id="PTHR43415">
    <property type="entry name" value="SPERMIDINE N(1)-ACETYLTRANSFERASE"/>
    <property type="match status" value="1"/>
</dbReference>
<reference evidence="3" key="1">
    <citation type="journal article" date="2019" name="Int. J. Syst. Evol. Microbiol.">
        <title>The Global Catalogue of Microorganisms (GCM) 10K type strain sequencing project: providing services to taxonomists for standard genome sequencing and annotation.</title>
        <authorList>
            <consortium name="The Broad Institute Genomics Platform"/>
            <consortium name="The Broad Institute Genome Sequencing Center for Infectious Disease"/>
            <person name="Wu L."/>
            <person name="Ma J."/>
        </authorList>
    </citation>
    <scope>NUCLEOTIDE SEQUENCE [LARGE SCALE GENOMIC DNA]</scope>
    <source>
        <strain evidence="3">CGMCC 1.12769</strain>
    </source>
</reference>
<dbReference type="Proteomes" id="UP000659344">
    <property type="component" value="Unassembled WGS sequence"/>
</dbReference>
<dbReference type="PROSITE" id="PS51186">
    <property type="entry name" value="GNAT"/>
    <property type="match status" value="1"/>
</dbReference>
<evidence type="ECO:0000313" key="3">
    <source>
        <dbReference type="Proteomes" id="UP000659344"/>
    </source>
</evidence>
<dbReference type="SUPFAM" id="SSF55729">
    <property type="entry name" value="Acyl-CoA N-acyltransferases (Nat)"/>
    <property type="match status" value="1"/>
</dbReference>
<protein>
    <submittedName>
        <fullName evidence="2">N-acetyltransferase</fullName>
    </submittedName>
</protein>
<dbReference type="InterPro" id="IPR000182">
    <property type="entry name" value="GNAT_dom"/>
</dbReference>
<evidence type="ECO:0000313" key="2">
    <source>
        <dbReference type="EMBL" id="GGH16394.1"/>
    </source>
</evidence>
<dbReference type="RefSeq" id="WP_188536626.1">
    <property type="nucleotide sequence ID" value="NZ_BMFT01000001.1"/>
</dbReference>
<proteinExistence type="predicted"/>